<dbReference type="RefSeq" id="WP_030123409.1">
    <property type="nucleotide sequence ID" value="NZ_CP108135.1"/>
</dbReference>
<feature type="region of interest" description="Disordered" evidence="1">
    <location>
        <begin position="26"/>
        <end position="76"/>
    </location>
</feature>
<protein>
    <submittedName>
        <fullName evidence="2">Uncharacterized protein</fullName>
    </submittedName>
</protein>
<name>A0ABZ1JYJ7_9ACTN</name>
<sequence length="76" mass="8264">MRVAMFGCQTCGHRTPHAFLDPAHDRATAVTDPRGKRAREETRSEPVTTRVRTEDGATPGATQQFVPTGDQLAGRS</sequence>
<evidence type="ECO:0000313" key="2">
    <source>
        <dbReference type="EMBL" id="WTP64521.1"/>
    </source>
</evidence>
<feature type="compositionally biased region" description="Basic and acidic residues" evidence="1">
    <location>
        <begin position="26"/>
        <end position="44"/>
    </location>
</feature>
<reference evidence="2 3" key="1">
    <citation type="submission" date="2022-10" db="EMBL/GenBank/DDBJ databases">
        <title>The complete genomes of actinobacterial strains from the NBC collection.</title>
        <authorList>
            <person name="Joergensen T.S."/>
            <person name="Alvarez Arevalo M."/>
            <person name="Sterndorff E.B."/>
            <person name="Faurdal D."/>
            <person name="Vuksanovic O."/>
            <person name="Mourched A.-S."/>
            <person name="Charusanti P."/>
            <person name="Shaw S."/>
            <person name="Blin K."/>
            <person name="Weber T."/>
        </authorList>
    </citation>
    <scope>NUCLEOTIDE SEQUENCE [LARGE SCALE GENOMIC DNA]</scope>
    <source>
        <strain evidence="2 3">NBC_00185</strain>
    </source>
</reference>
<proteinExistence type="predicted"/>
<dbReference type="EMBL" id="CP108135">
    <property type="protein sequence ID" value="WTP64521.1"/>
    <property type="molecule type" value="Genomic_DNA"/>
</dbReference>
<evidence type="ECO:0000313" key="3">
    <source>
        <dbReference type="Proteomes" id="UP001622496"/>
    </source>
</evidence>
<gene>
    <name evidence="2" type="ORF">OG560_03480</name>
</gene>
<dbReference type="Proteomes" id="UP001622496">
    <property type="component" value="Chromosome"/>
</dbReference>
<keyword evidence="3" id="KW-1185">Reference proteome</keyword>
<organism evidence="2 3">
    <name type="scientific">[Kitasatospora] papulosa</name>
    <dbReference type="NCBI Taxonomy" id="1464011"/>
    <lineage>
        <taxon>Bacteria</taxon>
        <taxon>Bacillati</taxon>
        <taxon>Actinomycetota</taxon>
        <taxon>Actinomycetes</taxon>
        <taxon>Kitasatosporales</taxon>
        <taxon>Streptomycetaceae</taxon>
        <taxon>Streptomyces</taxon>
    </lineage>
</organism>
<accession>A0ABZ1JYJ7</accession>
<evidence type="ECO:0000256" key="1">
    <source>
        <dbReference type="SAM" id="MobiDB-lite"/>
    </source>
</evidence>